<sequence length="236" mass="27139">MNKRSKRHPRDFELMDENIVGIYLSEQPLCDTNQTTRDDEPKLRRFVNDQESIQQPRLVGSGIHGVVILAVIKGAEYALKIFKEWKQPGPVFYSYDRAIYVSPLACECRAYARLDSINENGTWAAKCYGWMRLSDAQFNLLGNTIDTCGLSRWVVVKEYISSPTNTSHLQTISENFKIPQAARIYPGDIRPPNYRGSKIVDLSSTLTDPCPEWSEFCFGFFYENLVHGVFDWFNDE</sequence>
<dbReference type="GeneID" id="19168569"/>
<dbReference type="EMBL" id="AMGY01000003">
    <property type="protein sequence ID" value="EXJ87490.1"/>
    <property type="molecule type" value="Genomic_DNA"/>
</dbReference>
<dbReference type="AlphaFoldDB" id="W9YCV2"/>
<protein>
    <recommendedName>
        <fullName evidence="3">Protein kinase domain-containing protein</fullName>
    </recommendedName>
</protein>
<dbReference type="Pfam" id="PF13095">
    <property type="entry name" value="FTA2"/>
    <property type="match status" value="1"/>
</dbReference>
<reference evidence="1 2" key="1">
    <citation type="submission" date="2013-03" db="EMBL/GenBank/DDBJ databases">
        <title>The Genome Sequence of Capronia epimyces CBS 606.96.</title>
        <authorList>
            <consortium name="The Broad Institute Genomics Platform"/>
            <person name="Cuomo C."/>
            <person name="de Hoog S."/>
            <person name="Gorbushina A."/>
            <person name="Walker B."/>
            <person name="Young S.K."/>
            <person name="Zeng Q."/>
            <person name="Gargeya S."/>
            <person name="Fitzgerald M."/>
            <person name="Haas B."/>
            <person name="Abouelleil A."/>
            <person name="Allen A.W."/>
            <person name="Alvarado L."/>
            <person name="Arachchi H.M."/>
            <person name="Berlin A.M."/>
            <person name="Chapman S.B."/>
            <person name="Gainer-Dewar J."/>
            <person name="Goldberg J."/>
            <person name="Griggs A."/>
            <person name="Gujja S."/>
            <person name="Hansen M."/>
            <person name="Howarth C."/>
            <person name="Imamovic A."/>
            <person name="Ireland A."/>
            <person name="Larimer J."/>
            <person name="McCowan C."/>
            <person name="Murphy C."/>
            <person name="Pearson M."/>
            <person name="Poon T.W."/>
            <person name="Priest M."/>
            <person name="Roberts A."/>
            <person name="Saif S."/>
            <person name="Shea T."/>
            <person name="Sisk P."/>
            <person name="Sykes S."/>
            <person name="Wortman J."/>
            <person name="Nusbaum C."/>
            <person name="Birren B."/>
        </authorList>
    </citation>
    <scope>NUCLEOTIDE SEQUENCE [LARGE SCALE GENOMIC DNA]</scope>
    <source>
        <strain evidence="1 2">CBS 606.96</strain>
    </source>
</reference>
<evidence type="ECO:0000313" key="1">
    <source>
        <dbReference type="EMBL" id="EXJ87490.1"/>
    </source>
</evidence>
<evidence type="ECO:0008006" key="3">
    <source>
        <dbReference type="Google" id="ProtNLM"/>
    </source>
</evidence>
<dbReference type="RefSeq" id="XP_007732769.1">
    <property type="nucleotide sequence ID" value="XM_007734579.1"/>
</dbReference>
<gene>
    <name evidence="1" type="ORF">A1O3_04450</name>
</gene>
<name>W9YCV2_9EURO</name>
<dbReference type="HOGENOM" id="CLU_088683_0_0_1"/>
<dbReference type="InterPro" id="IPR025213">
    <property type="entry name" value="Sim4_Fta2"/>
</dbReference>
<organism evidence="1 2">
    <name type="scientific">Capronia epimyces CBS 606.96</name>
    <dbReference type="NCBI Taxonomy" id="1182542"/>
    <lineage>
        <taxon>Eukaryota</taxon>
        <taxon>Fungi</taxon>
        <taxon>Dikarya</taxon>
        <taxon>Ascomycota</taxon>
        <taxon>Pezizomycotina</taxon>
        <taxon>Eurotiomycetes</taxon>
        <taxon>Chaetothyriomycetidae</taxon>
        <taxon>Chaetothyriales</taxon>
        <taxon>Herpotrichiellaceae</taxon>
        <taxon>Capronia</taxon>
    </lineage>
</organism>
<accession>W9YCV2</accession>
<dbReference type="Proteomes" id="UP000019478">
    <property type="component" value="Unassembled WGS sequence"/>
</dbReference>
<dbReference type="eggNOG" id="ENOG502T0VF">
    <property type="taxonomic scope" value="Eukaryota"/>
</dbReference>
<evidence type="ECO:0000313" key="2">
    <source>
        <dbReference type="Proteomes" id="UP000019478"/>
    </source>
</evidence>
<comment type="caution">
    <text evidence="1">The sequence shown here is derived from an EMBL/GenBank/DDBJ whole genome shotgun (WGS) entry which is preliminary data.</text>
</comment>
<keyword evidence="2" id="KW-1185">Reference proteome</keyword>
<dbReference type="OrthoDB" id="3432781at2759"/>
<proteinExistence type="predicted"/>